<dbReference type="FunFam" id="2.60.120.330:FF:000134">
    <property type="entry name" value="Uncharacterized protein"/>
    <property type="match status" value="1"/>
</dbReference>
<evidence type="ECO:0000256" key="5">
    <source>
        <dbReference type="SAM" id="MobiDB-lite"/>
    </source>
</evidence>
<reference evidence="7 8" key="1">
    <citation type="submission" date="2022-01" db="EMBL/GenBank/DDBJ databases">
        <authorList>
            <person name="Xiong W."/>
            <person name="Schranz E."/>
        </authorList>
    </citation>
    <scope>NUCLEOTIDE SEQUENCE [LARGE SCALE GENOMIC DNA]</scope>
</reference>
<sequence length="451" mass="50747">MYGLYVCINMLVYVYITRVVHFKMNFVKRLSESPDLNSIPSIYAYTTNPNESPVSNSQDSIPTIDFSLLTSPDPSLRLQVIQELGDACKDWGFFQVINHGVPEDLMNMVVEKSNEFFNLTDEEKKDFEEKDVLDPIRYGTSFNSKKDKVFCWRDFLKVIVHPEFHSPNKPVGFSEIMLEYSKRTREIVRGLLNGISMSLGLDQSCIENTLKLESGLQIFVVNLYPPCPQPELAIGLPPHSDHGLLTLLINNGVGGLQIKHNGKWVNVNDTFPGSFLVNTADHLEIFSNGKYKSVEHRAIVNNVATRISVVVANGPSLDTVVRPAYELVDEERCPASFVPMKYKEYLEMQQGNQIVGKTCLDCVRNCEAVNPFEASRLPLPLHSLSFSLQALSCHHQHRTPSALRVRSASDDIDINTVVSDETTHGTVSQIEDDNPDPPPLLSPRPFRSHTR</sequence>
<dbReference type="GO" id="GO:0016705">
    <property type="term" value="F:oxidoreductase activity, acting on paired donors, with incorporation or reduction of molecular oxygen"/>
    <property type="evidence" value="ECO:0007669"/>
    <property type="project" value="UniProtKB-ARBA"/>
</dbReference>
<accession>A0AAU9MJ55</accession>
<keyword evidence="8" id="KW-1185">Reference proteome</keyword>
<dbReference type="InterPro" id="IPR050295">
    <property type="entry name" value="Plant_2OG-oxidoreductases"/>
</dbReference>
<name>A0AAU9MJ55_9ASTR</name>
<evidence type="ECO:0000313" key="7">
    <source>
        <dbReference type="EMBL" id="CAH1426164.1"/>
    </source>
</evidence>
<dbReference type="Gene3D" id="2.60.120.330">
    <property type="entry name" value="B-lactam Antibiotic, Isopenicillin N Synthase, Chain"/>
    <property type="match status" value="1"/>
</dbReference>
<keyword evidence="4" id="KW-0560">Oxidoreductase</keyword>
<evidence type="ECO:0000256" key="4">
    <source>
        <dbReference type="RuleBase" id="RU003682"/>
    </source>
</evidence>
<evidence type="ECO:0000256" key="1">
    <source>
        <dbReference type="ARBA" id="ARBA00008056"/>
    </source>
</evidence>
<keyword evidence="2 4" id="KW-0479">Metal-binding</keyword>
<dbReference type="AlphaFoldDB" id="A0AAU9MJ55"/>
<dbReference type="Pfam" id="PF03171">
    <property type="entry name" value="2OG-FeII_Oxy"/>
    <property type="match status" value="1"/>
</dbReference>
<evidence type="ECO:0000256" key="3">
    <source>
        <dbReference type="ARBA" id="ARBA00023004"/>
    </source>
</evidence>
<evidence type="ECO:0000259" key="6">
    <source>
        <dbReference type="PROSITE" id="PS51471"/>
    </source>
</evidence>
<keyword evidence="3 4" id="KW-0408">Iron</keyword>
<feature type="region of interest" description="Disordered" evidence="5">
    <location>
        <begin position="422"/>
        <end position="451"/>
    </location>
</feature>
<dbReference type="InterPro" id="IPR026992">
    <property type="entry name" value="DIOX_N"/>
</dbReference>
<dbReference type="InterPro" id="IPR027443">
    <property type="entry name" value="IPNS-like_sf"/>
</dbReference>
<dbReference type="Pfam" id="PF14226">
    <property type="entry name" value="DIOX_N"/>
    <property type="match status" value="1"/>
</dbReference>
<evidence type="ECO:0000256" key="2">
    <source>
        <dbReference type="ARBA" id="ARBA00022723"/>
    </source>
</evidence>
<dbReference type="PANTHER" id="PTHR47991">
    <property type="entry name" value="OXOGLUTARATE/IRON-DEPENDENT DIOXYGENASE"/>
    <property type="match status" value="1"/>
</dbReference>
<proteinExistence type="inferred from homology"/>
<dbReference type="PROSITE" id="PS51471">
    <property type="entry name" value="FE2OG_OXY"/>
    <property type="match status" value="1"/>
</dbReference>
<protein>
    <recommendedName>
        <fullName evidence="6">Fe2OG dioxygenase domain-containing protein</fullName>
    </recommendedName>
</protein>
<dbReference type="Proteomes" id="UP001157418">
    <property type="component" value="Unassembled WGS sequence"/>
</dbReference>
<dbReference type="InterPro" id="IPR044861">
    <property type="entry name" value="IPNS-like_FE2OG_OXY"/>
</dbReference>
<dbReference type="InterPro" id="IPR005123">
    <property type="entry name" value="Oxoglu/Fe-dep_dioxygenase_dom"/>
</dbReference>
<feature type="domain" description="Fe2OG dioxygenase" evidence="6">
    <location>
        <begin position="214"/>
        <end position="315"/>
    </location>
</feature>
<organism evidence="7 8">
    <name type="scientific">Lactuca virosa</name>
    <dbReference type="NCBI Taxonomy" id="75947"/>
    <lineage>
        <taxon>Eukaryota</taxon>
        <taxon>Viridiplantae</taxon>
        <taxon>Streptophyta</taxon>
        <taxon>Embryophyta</taxon>
        <taxon>Tracheophyta</taxon>
        <taxon>Spermatophyta</taxon>
        <taxon>Magnoliopsida</taxon>
        <taxon>eudicotyledons</taxon>
        <taxon>Gunneridae</taxon>
        <taxon>Pentapetalae</taxon>
        <taxon>asterids</taxon>
        <taxon>campanulids</taxon>
        <taxon>Asterales</taxon>
        <taxon>Asteraceae</taxon>
        <taxon>Cichorioideae</taxon>
        <taxon>Cichorieae</taxon>
        <taxon>Lactucinae</taxon>
        <taxon>Lactuca</taxon>
    </lineage>
</organism>
<gene>
    <name evidence="7" type="ORF">LVIROSA_LOCUS13256</name>
</gene>
<evidence type="ECO:0000313" key="8">
    <source>
        <dbReference type="Proteomes" id="UP001157418"/>
    </source>
</evidence>
<dbReference type="GO" id="GO:0046872">
    <property type="term" value="F:metal ion binding"/>
    <property type="evidence" value="ECO:0007669"/>
    <property type="project" value="UniProtKB-KW"/>
</dbReference>
<comment type="caution">
    <text evidence="7">The sequence shown here is derived from an EMBL/GenBank/DDBJ whole genome shotgun (WGS) entry which is preliminary data.</text>
</comment>
<dbReference type="SUPFAM" id="SSF51197">
    <property type="entry name" value="Clavaminate synthase-like"/>
    <property type="match status" value="1"/>
</dbReference>
<dbReference type="EMBL" id="CAKMRJ010002223">
    <property type="protein sequence ID" value="CAH1426164.1"/>
    <property type="molecule type" value="Genomic_DNA"/>
</dbReference>
<comment type="similarity">
    <text evidence="1 4">Belongs to the iron/ascorbate-dependent oxidoreductase family.</text>
</comment>